<reference evidence="1 2" key="1">
    <citation type="submission" date="2020-10" db="EMBL/GenBank/DDBJ databases">
        <title>The Coptis chinensis genome and diversification of protoberbering-type alkaloids.</title>
        <authorList>
            <person name="Wang B."/>
            <person name="Shu S."/>
            <person name="Song C."/>
            <person name="Liu Y."/>
        </authorList>
    </citation>
    <scope>NUCLEOTIDE SEQUENCE [LARGE SCALE GENOMIC DNA]</scope>
    <source>
        <strain evidence="1">HL-2020</strain>
        <tissue evidence="1">Leaf</tissue>
    </source>
</reference>
<comment type="caution">
    <text evidence="1">The sequence shown here is derived from an EMBL/GenBank/DDBJ whole genome shotgun (WGS) entry which is preliminary data.</text>
</comment>
<dbReference type="EMBL" id="JADFTS010000001">
    <property type="protein sequence ID" value="KAF9625550.1"/>
    <property type="molecule type" value="Genomic_DNA"/>
</dbReference>
<accession>A0A835IUV1</accession>
<name>A0A835IUV1_9MAGN</name>
<sequence>MTLDRLERDVARVNFLNNKIYQAINGNRTTDLKPMDFEIPVTSGRSQRSGEYFARFGFGTPPKQLILVATLLGYNAHPVLGVTRKLIRYLIHPCQVHINHSRVTHNNVLNLSHPVVSYVLIHVLTRLIMETIP</sequence>
<gene>
    <name evidence="1" type="ORF">IFM89_024323</name>
</gene>
<evidence type="ECO:0000313" key="1">
    <source>
        <dbReference type="EMBL" id="KAF9625550.1"/>
    </source>
</evidence>
<proteinExistence type="predicted"/>
<dbReference type="AlphaFoldDB" id="A0A835IUV1"/>
<evidence type="ECO:0000313" key="2">
    <source>
        <dbReference type="Proteomes" id="UP000631114"/>
    </source>
</evidence>
<dbReference type="Proteomes" id="UP000631114">
    <property type="component" value="Unassembled WGS sequence"/>
</dbReference>
<protein>
    <submittedName>
        <fullName evidence="1">Uncharacterized protein</fullName>
    </submittedName>
</protein>
<organism evidence="1 2">
    <name type="scientific">Coptis chinensis</name>
    <dbReference type="NCBI Taxonomy" id="261450"/>
    <lineage>
        <taxon>Eukaryota</taxon>
        <taxon>Viridiplantae</taxon>
        <taxon>Streptophyta</taxon>
        <taxon>Embryophyta</taxon>
        <taxon>Tracheophyta</taxon>
        <taxon>Spermatophyta</taxon>
        <taxon>Magnoliopsida</taxon>
        <taxon>Ranunculales</taxon>
        <taxon>Ranunculaceae</taxon>
        <taxon>Coptidoideae</taxon>
        <taxon>Coptis</taxon>
    </lineage>
</organism>
<keyword evidence="2" id="KW-1185">Reference proteome</keyword>
<dbReference type="OrthoDB" id="2747330at2759"/>